<dbReference type="Gene3D" id="3.60.40.10">
    <property type="entry name" value="PPM-type phosphatase domain"/>
    <property type="match status" value="1"/>
</dbReference>
<proteinExistence type="predicted"/>
<feature type="transmembrane region" description="Helical" evidence="2">
    <location>
        <begin position="37"/>
        <end position="56"/>
    </location>
</feature>
<evidence type="ECO:0000256" key="2">
    <source>
        <dbReference type="SAM" id="Phobius"/>
    </source>
</evidence>
<keyword evidence="2" id="KW-1133">Transmembrane helix</keyword>
<reference evidence="4 5" key="1">
    <citation type="submission" date="2020-08" db="EMBL/GenBank/DDBJ databases">
        <title>Genemic of Streptomyces polyaspartic.</title>
        <authorList>
            <person name="Liu W."/>
        </authorList>
    </citation>
    <scope>NUCLEOTIDE SEQUENCE [LARGE SCALE GENOMIC DNA]</scope>
    <source>
        <strain evidence="4 5">TRM66268-LWL</strain>
    </source>
</reference>
<name>A0ABR7SHW0_9ACTN</name>
<dbReference type="RefSeq" id="WP_187815516.1">
    <property type="nucleotide sequence ID" value="NZ_JACTVJ010000010.1"/>
</dbReference>
<organism evidence="4 5">
    <name type="scientific">Streptomyces polyasparticus</name>
    <dbReference type="NCBI Taxonomy" id="2767826"/>
    <lineage>
        <taxon>Bacteria</taxon>
        <taxon>Bacillati</taxon>
        <taxon>Actinomycetota</taxon>
        <taxon>Actinomycetes</taxon>
        <taxon>Kitasatosporales</taxon>
        <taxon>Streptomycetaceae</taxon>
        <taxon>Streptomyces</taxon>
    </lineage>
</organism>
<gene>
    <name evidence="4" type="ORF">H9Y04_21200</name>
</gene>
<feature type="domain" description="PPM-type phosphatase" evidence="3">
    <location>
        <begin position="149"/>
        <end position="356"/>
    </location>
</feature>
<keyword evidence="1" id="KW-0378">Hydrolase</keyword>
<sequence>MAPHPPTGGGDVRGHLTAAAVAITVCTLGALDVRYSGTHRGIMVGLAVIPAFGLLLPRRGLYPLLPGTLALCTALLLGIAEWHSRPLVVLFTLVDIVVLTYVVRRIGSWQLARPAADSADTSEPGKRERKPAEPGSWQAIGLRGEYRRLPDASADRTPTDFHDVRQSPYGVRLLVADLAGKSDETRAAADDLRHGWRRHAVEAAGLAELAARLDAEFAGHSETFAKVLLMNVSHDGKEVDIVSCGHEPPYLLSGGSVNAVEFLSAVPPVGLFSLAAGGVPVYVTKVSLTPGRRLLVLTDGVTGALDPQGRPFPLADHVLALDGREPSTFVDELTERLHRHRGDAPRDEALLLLVESDEALGGRHTDARTREDAAAA</sequence>
<keyword evidence="2" id="KW-0472">Membrane</keyword>
<evidence type="ECO:0000259" key="3">
    <source>
        <dbReference type="SMART" id="SM00331"/>
    </source>
</evidence>
<keyword evidence="5" id="KW-1185">Reference proteome</keyword>
<dbReference type="SMART" id="SM00331">
    <property type="entry name" value="PP2C_SIG"/>
    <property type="match status" value="1"/>
</dbReference>
<dbReference type="InterPro" id="IPR036457">
    <property type="entry name" value="PPM-type-like_dom_sf"/>
</dbReference>
<dbReference type="InterPro" id="IPR001932">
    <property type="entry name" value="PPM-type_phosphatase-like_dom"/>
</dbReference>
<dbReference type="Proteomes" id="UP000642284">
    <property type="component" value="Unassembled WGS sequence"/>
</dbReference>
<accession>A0ABR7SHW0</accession>
<protein>
    <submittedName>
        <fullName evidence="4">Serine/threonine-protein phosphatase</fullName>
    </submittedName>
</protein>
<dbReference type="Pfam" id="PF07228">
    <property type="entry name" value="SpoIIE"/>
    <property type="match status" value="1"/>
</dbReference>
<keyword evidence="2" id="KW-0812">Transmembrane</keyword>
<feature type="transmembrane region" description="Helical" evidence="2">
    <location>
        <begin position="61"/>
        <end position="80"/>
    </location>
</feature>
<comment type="caution">
    <text evidence="4">The sequence shown here is derived from an EMBL/GenBank/DDBJ whole genome shotgun (WGS) entry which is preliminary data.</text>
</comment>
<evidence type="ECO:0000313" key="4">
    <source>
        <dbReference type="EMBL" id="MBC9715072.1"/>
    </source>
</evidence>
<dbReference type="PANTHER" id="PTHR43156:SF2">
    <property type="entry name" value="STAGE II SPORULATION PROTEIN E"/>
    <property type="match status" value="1"/>
</dbReference>
<dbReference type="EMBL" id="JACTVJ010000010">
    <property type="protein sequence ID" value="MBC9715072.1"/>
    <property type="molecule type" value="Genomic_DNA"/>
</dbReference>
<dbReference type="InterPro" id="IPR052016">
    <property type="entry name" value="Bact_Sigma-Reg"/>
</dbReference>
<evidence type="ECO:0000256" key="1">
    <source>
        <dbReference type="ARBA" id="ARBA00022801"/>
    </source>
</evidence>
<evidence type="ECO:0000313" key="5">
    <source>
        <dbReference type="Proteomes" id="UP000642284"/>
    </source>
</evidence>
<dbReference type="PANTHER" id="PTHR43156">
    <property type="entry name" value="STAGE II SPORULATION PROTEIN E-RELATED"/>
    <property type="match status" value="1"/>
</dbReference>